<dbReference type="Proteomes" id="UP001596432">
    <property type="component" value="Unassembled WGS sequence"/>
</dbReference>
<comment type="caution">
    <text evidence="1">The sequence shown here is derived from an EMBL/GenBank/DDBJ whole genome shotgun (WGS) entry which is preliminary data.</text>
</comment>
<name>A0ABD5XX49_9EURY</name>
<evidence type="ECO:0000313" key="1">
    <source>
        <dbReference type="EMBL" id="MFC7139703.1"/>
    </source>
</evidence>
<keyword evidence="2" id="KW-1185">Reference proteome</keyword>
<dbReference type="GeneID" id="78819963"/>
<dbReference type="SUPFAM" id="SSF51971">
    <property type="entry name" value="Nucleotide-binding domain"/>
    <property type="match status" value="1"/>
</dbReference>
<protein>
    <recommendedName>
        <fullName evidence="3">FAD dependent oxidoreductase</fullName>
    </recommendedName>
</protein>
<evidence type="ECO:0008006" key="3">
    <source>
        <dbReference type="Google" id="ProtNLM"/>
    </source>
</evidence>
<dbReference type="AlphaFoldDB" id="A0ABD5XX49"/>
<sequence length="472" mass="50890">MPADEPEFDTGVALYERIRERLGWYPTADVDVLVVGGGIQGLLVLNELTDSGYAAALVSNAPLGAGQTFDWPGTLSKGYLDPDPDQRRAVEERWLPFAEAERVPVEGGEWYVCSTDHPYQYLPPQWDEGGYEYDERGIDGLPEIYRDGTIFAKGSGEHVTSLDEYTVDREALVRALVDGHEERIVVGDITEFAFDEGGQGGGDTPALDGLTVETHEDLTVRFDPEYVVAAKGTGTHGFVDSLVGAAGFAEAGGDPDSVRESVASVTYRNVLVLAVRGPATELPAVSAYLPHRGMSVVARRHRHREENYVTWYVTNDTATSEVAPVEATDDATGTLDPEQVEVGYNKLFELAPAVKERAADGADIEFYAYATLEQRVDGESTRHLAAPVDGLANVGVALPSGAAGVWAATDETLDYVADAVDPSGPVDAVPTGGNPPIGRLADDRPGARWLDWKALGVRYPRVQNRPDAVERS</sequence>
<reference evidence="1 2" key="1">
    <citation type="journal article" date="2019" name="Int. J. Syst. Evol. Microbiol.">
        <title>The Global Catalogue of Microorganisms (GCM) 10K type strain sequencing project: providing services to taxonomists for standard genome sequencing and annotation.</title>
        <authorList>
            <consortium name="The Broad Institute Genomics Platform"/>
            <consortium name="The Broad Institute Genome Sequencing Center for Infectious Disease"/>
            <person name="Wu L."/>
            <person name="Ma J."/>
        </authorList>
    </citation>
    <scope>NUCLEOTIDE SEQUENCE [LARGE SCALE GENOMIC DNA]</scope>
    <source>
        <strain evidence="1 2">XZYJT29</strain>
    </source>
</reference>
<accession>A0ABD5XX49</accession>
<dbReference type="EMBL" id="JBHTAS010000001">
    <property type="protein sequence ID" value="MFC7139703.1"/>
    <property type="molecule type" value="Genomic_DNA"/>
</dbReference>
<dbReference type="RefSeq" id="WP_274325283.1">
    <property type="nucleotide sequence ID" value="NZ_CP118158.1"/>
</dbReference>
<evidence type="ECO:0000313" key="2">
    <source>
        <dbReference type="Proteomes" id="UP001596432"/>
    </source>
</evidence>
<organism evidence="1 2">
    <name type="scientific">Halosimplex aquaticum</name>
    <dbReference type="NCBI Taxonomy" id="3026162"/>
    <lineage>
        <taxon>Archaea</taxon>
        <taxon>Methanobacteriati</taxon>
        <taxon>Methanobacteriota</taxon>
        <taxon>Stenosarchaea group</taxon>
        <taxon>Halobacteria</taxon>
        <taxon>Halobacteriales</taxon>
        <taxon>Haloarculaceae</taxon>
        <taxon>Halosimplex</taxon>
    </lineage>
</organism>
<proteinExistence type="predicted"/>
<gene>
    <name evidence="1" type="ORF">ACFQMA_07600</name>
</gene>